<dbReference type="GO" id="GO:0005739">
    <property type="term" value="C:mitochondrion"/>
    <property type="evidence" value="ECO:0007669"/>
    <property type="project" value="TreeGrafter"/>
</dbReference>
<dbReference type="PANTHER" id="PTHR11638">
    <property type="entry name" value="ATP-DEPENDENT CLP PROTEASE"/>
    <property type="match status" value="1"/>
</dbReference>
<dbReference type="Gene3D" id="1.10.8.60">
    <property type="match status" value="1"/>
</dbReference>
<keyword evidence="2" id="KW-0067">ATP-binding</keyword>
<evidence type="ECO:0000313" key="5">
    <source>
        <dbReference type="Proteomes" id="UP000275846"/>
    </source>
</evidence>
<dbReference type="WBParaSite" id="SSLN_0000083201-mRNA-1">
    <property type="protein sequence ID" value="SSLN_0000083201-mRNA-1"/>
    <property type="gene ID" value="SSLN_0000083201"/>
</dbReference>
<dbReference type="EMBL" id="UYSU01000792">
    <property type="protein sequence ID" value="VDL86239.1"/>
    <property type="molecule type" value="Genomic_DNA"/>
</dbReference>
<evidence type="ECO:0000313" key="4">
    <source>
        <dbReference type="EMBL" id="VDL86239.1"/>
    </source>
</evidence>
<dbReference type="GO" id="GO:0034605">
    <property type="term" value="P:cellular response to heat"/>
    <property type="evidence" value="ECO:0007669"/>
    <property type="project" value="TreeGrafter"/>
</dbReference>
<dbReference type="AlphaFoldDB" id="A0A183S9A1"/>
<dbReference type="Gene3D" id="3.40.50.300">
    <property type="entry name" value="P-loop containing nucleotide triphosphate hydrolases"/>
    <property type="match status" value="1"/>
</dbReference>
<dbReference type="SUPFAM" id="SSF52540">
    <property type="entry name" value="P-loop containing nucleoside triphosphate hydrolases"/>
    <property type="match status" value="1"/>
</dbReference>
<evidence type="ECO:0000256" key="1">
    <source>
        <dbReference type="ARBA" id="ARBA00022741"/>
    </source>
</evidence>
<keyword evidence="5" id="KW-1185">Reference proteome</keyword>
<proteinExistence type="predicted"/>
<evidence type="ECO:0000313" key="6">
    <source>
        <dbReference type="WBParaSite" id="SSLN_0000083201-mRNA-1"/>
    </source>
</evidence>
<feature type="domain" description="Clp ATPase C-terminal" evidence="3">
    <location>
        <begin position="67"/>
        <end position="130"/>
    </location>
</feature>
<dbReference type="GO" id="GO:0016887">
    <property type="term" value="F:ATP hydrolysis activity"/>
    <property type="evidence" value="ECO:0007669"/>
    <property type="project" value="TreeGrafter"/>
</dbReference>
<sequence>MTSNAGSQVIAEYAQSLRSNGDNADSKIEVSRDFKEKVMRPMLRKHFLRDEFLGRINEIVYFLPFSTSELTQLVQRNMEAWKEKAKRRHSINLTWDREVIDLIVDGYDVYYGARSITYEIERRIISQLALADEQDFLSKDCHVHFKVSHPSVKDEAWRKTPTQSVNDDSTAAAAPPRIILQITSKNGKKVDFDLYQTTAKLWT</sequence>
<reference evidence="6" key="1">
    <citation type="submission" date="2016-06" db="UniProtKB">
        <authorList>
            <consortium name="WormBaseParasite"/>
        </authorList>
    </citation>
    <scope>IDENTIFICATION</scope>
</reference>
<dbReference type="Proteomes" id="UP000275846">
    <property type="component" value="Unassembled WGS sequence"/>
</dbReference>
<protein>
    <submittedName>
        <fullName evidence="6">ClpB_D2-small domain-containing protein</fullName>
    </submittedName>
</protein>
<dbReference type="Pfam" id="PF10431">
    <property type="entry name" value="ClpB_D2-small"/>
    <property type="match status" value="1"/>
</dbReference>
<dbReference type="OrthoDB" id="47330at2759"/>
<evidence type="ECO:0000259" key="3">
    <source>
        <dbReference type="Pfam" id="PF10431"/>
    </source>
</evidence>
<accession>A0A183S9A1</accession>
<keyword evidence="1" id="KW-0547">Nucleotide-binding</keyword>
<reference evidence="4 5" key="2">
    <citation type="submission" date="2018-11" db="EMBL/GenBank/DDBJ databases">
        <authorList>
            <consortium name="Pathogen Informatics"/>
        </authorList>
    </citation>
    <scope>NUCLEOTIDE SEQUENCE [LARGE SCALE GENOMIC DNA]</scope>
    <source>
        <strain evidence="4 5">NST_G2</strain>
    </source>
</reference>
<dbReference type="STRING" id="70667.A0A183S9A1"/>
<evidence type="ECO:0000256" key="2">
    <source>
        <dbReference type="ARBA" id="ARBA00022840"/>
    </source>
</evidence>
<dbReference type="InterPro" id="IPR027417">
    <property type="entry name" value="P-loop_NTPase"/>
</dbReference>
<dbReference type="PANTHER" id="PTHR11638:SF93">
    <property type="entry name" value="MITOCHONDRIAL DISAGGREGASE"/>
    <property type="match status" value="1"/>
</dbReference>
<dbReference type="InterPro" id="IPR050130">
    <property type="entry name" value="ClpA_ClpB"/>
</dbReference>
<dbReference type="InterPro" id="IPR019489">
    <property type="entry name" value="Clp_ATPase_C"/>
</dbReference>
<organism evidence="6">
    <name type="scientific">Schistocephalus solidus</name>
    <name type="common">Tapeworm</name>
    <dbReference type="NCBI Taxonomy" id="70667"/>
    <lineage>
        <taxon>Eukaryota</taxon>
        <taxon>Metazoa</taxon>
        <taxon>Spiralia</taxon>
        <taxon>Lophotrochozoa</taxon>
        <taxon>Platyhelminthes</taxon>
        <taxon>Cestoda</taxon>
        <taxon>Eucestoda</taxon>
        <taxon>Diphyllobothriidea</taxon>
        <taxon>Diphyllobothriidae</taxon>
        <taxon>Schistocephalus</taxon>
    </lineage>
</organism>
<name>A0A183S9A1_SCHSO</name>
<gene>
    <name evidence="4" type="ORF">SSLN_LOCUS799</name>
</gene>
<dbReference type="GO" id="GO:0005524">
    <property type="term" value="F:ATP binding"/>
    <property type="evidence" value="ECO:0007669"/>
    <property type="project" value="UniProtKB-KW"/>
</dbReference>